<organism evidence="2 3">
    <name type="scientific">Fusarium albosuccineum</name>
    <dbReference type="NCBI Taxonomy" id="1237068"/>
    <lineage>
        <taxon>Eukaryota</taxon>
        <taxon>Fungi</taxon>
        <taxon>Dikarya</taxon>
        <taxon>Ascomycota</taxon>
        <taxon>Pezizomycotina</taxon>
        <taxon>Sordariomycetes</taxon>
        <taxon>Hypocreomycetidae</taxon>
        <taxon>Hypocreales</taxon>
        <taxon>Nectriaceae</taxon>
        <taxon>Fusarium</taxon>
        <taxon>Fusarium decemcellulare species complex</taxon>
    </lineage>
</organism>
<dbReference type="InterPro" id="IPR022190">
    <property type="entry name" value="DUF3716"/>
</dbReference>
<keyword evidence="3" id="KW-1185">Reference proteome</keyword>
<dbReference type="Proteomes" id="UP000554235">
    <property type="component" value="Unassembled WGS sequence"/>
</dbReference>
<feature type="region of interest" description="Disordered" evidence="1">
    <location>
        <begin position="1"/>
        <end position="21"/>
    </location>
</feature>
<dbReference type="AlphaFoldDB" id="A0A8H4LH33"/>
<protein>
    <submittedName>
        <fullName evidence="2">Uncharacterized protein</fullName>
    </submittedName>
</protein>
<evidence type="ECO:0000313" key="2">
    <source>
        <dbReference type="EMBL" id="KAF4467518.1"/>
    </source>
</evidence>
<dbReference type="EMBL" id="JAADYS010000736">
    <property type="protein sequence ID" value="KAF4467518.1"/>
    <property type="molecule type" value="Genomic_DNA"/>
</dbReference>
<name>A0A8H4LH33_9HYPO</name>
<dbReference type="Pfam" id="PF12511">
    <property type="entry name" value="DUF3716"/>
    <property type="match status" value="1"/>
</dbReference>
<comment type="caution">
    <text evidence="2">The sequence shown here is derived from an EMBL/GenBank/DDBJ whole genome shotgun (WGS) entry which is preliminary data.</text>
</comment>
<reference evidence="2 3" key="1">
    <citation type="submission" date="2020-01" db="EMBL/GenBank/DDBJ databases">
        <title>Identification and distribution of gene clusters putatively required for synthesis of sphingolipid metabolism inhibitors in phylogenetically diverse species of the filamentous fungus Fusarium.</title>
        <authorList>
            <person name="Kim H.-S."/>
            <person name="Busman M."/>
            <person name="Brown D.W."/>
            <person name="Divon H."/>
            <person name="Uhlig S."/>
            <person name="Proctor R.H."/>
        </authorList>
    </citation>
    <scope>NUCLEOTIDE SEQUENCE [LARGE SCALE GENOMIC DNA]</scope>
    <source>
        <strain evidence="2 3">NRRL 20459</strain>
    </source>
</reference>
<sequence>MSRPSLHASPFPATVRTPPESISNELRPKLVAISGRPLSSLPDLRATAYSTLSADDFADEGPPGQPGYARRLTPAEFTDVELRTFHGAFAIWACHGLALDRTGHPLYYELALREDTALDGNLWAGARRVTFLREFFKAGSMHNDSGWAAFTADIEAKADVPALPVFVFSEVSHPRGTLPHTIVTKGAGRVALAVMLWGTQAPTMCYHCAEQFLRRPSTSGEHGLFPFHACRVIPGVAGSACANCIINERKECLYESFSGYLVPDPAGSLSPDVHLAGRDRGKVKAAMLGSACPPHPVRRLERQTAPRITCKLTSPYLSPEEKEAAISEAKEIVLAISARAEGVL</sequence>
<evidence type="ECO:0000256" key="1">
    <source>
        <dbReference type="SAM" id="MobiDB-lite"/>
    </source>
</evidence>
<accession>A0A8H4LH33</accession>
<gene>
    <name evidence="2" type="ORF">FALBO_5601</name>
</gene>
<evidence type="ECO:0000313" key="3">
    <source>
        <dbReference type="Proteomes" id="UP000554235"/>
    </source>
</evidence>
<proteinExistence type="predicted"/>